<dbReference type="Pfam" id="PF12385">
    <property type="entry name" value="Peptidase_C70"/>
    <property type="match status" value="1"/>
</dbReference>
<proteinExistence type="predicted"/>
<name>A0A0G1NKQ5_9BACT</name>
<sequence length="423" mass="47771">MIKQALYALTLLAAVAAMPAAVAAMPAVVAAMPAVVALAQAPGTVVIVAMVVSKMLRDYFVNKQKYILFFVLVALLVVGVLYYVSLPIRNADVLIRGVPYIGNFSGTILRNAPESIAAMITRYWGDERLSEQAIREELQNIGIGENATVTMTDLASFFARQGYETKVERFQSVDDLFKYLNQNIPLIFALKLPTDRYVLIDHSVLIGILSGRRTVVLHSNLLGNNYEMSFDEFTRSWSGRERDQVVLIVRPSQELRETITQPEHSKDYPPRLGIMDDPGLQELRFKMKWVEEIILTGTSNGVSLREEVVNDPEFDKLRPTGKIWAYLGLAREYMKLGEIDRAIAVVKEKAMPLNHDIEKAFGEWPAFQKLPSGAEWNRPWIALVDLYLMKDDVKKARAALDKAIEIDPEDQATKERVRRLENR</sequence>
<dbReference type="InterPro" id="IPR022118">
    <property type="entry name" value="Peptidase_C70_AvrRpt2"/>
</dbReference>
<dbReference type="Gene3D" id="3.90.70.10">
    <property type="entry name" value="Cysteine proteinases"/>
    <property type="match status" value="1"/>
</dbReference>
<keyword evidence="2" id="KW-0812">Transmembrane</keyword>
<feature type="signal peptide" evidence="3">
    <location>
        <begin position="1"/>
        <end position="23"/>
    </location>
</feature>
<keyword evidence="3" id="KW-0732">Signal</keyword>
<dbReference type="Pfam" id="PF13181">
    <property type="entry name" value="TPR_8"/>
    <property type="match status" value="1"/>
</dbReference>
<keyword evidence="2" id="KW-1133">Transmembrane helix</keyword>
<feature type="transmembrane region" description="Helical" evidence="2">
    <location>
        <begin position="65"/>
        <end position="84"/>
    </location>
</feature>
<feature type="repeat" description="TPR" evidence="1">
    <location>
        <begin position="377"/>
        <end position="410"/>
    </location>
</feature>
<dbReference type="InterPro" id="IPR019734">
    <property type="entry name" value="TPR_rpt"/>
</dbReference>
<keyword evidence="1" id="KW-0802">TPR repeat</keyword>
<dbReference type="PROSITE" id="PS50005">
    <property type="entry name" value="TPR"/>
    <property type="match status" value="1"/>
</dbReference>
<keyword evidence="2" id="KW-0472">Membrane</keyword>
<dbReference type="AlphaFoldDB" id="A0A0G1NKQ5"/>
<dbReference type="EMBL" id="LCLS01000022">
    <property type="protein sequence ID" value="KKU21051.1"/>
    <property type="molecule type" value="Genomic_DNA"/>
</dbReference>
<dbReference type="SUPFAM" id="SSF48452">
    <property type="entry name" value="TPR-like"/>
    <property type="match status" value="1"/>
</dbReference>
<feature type="chain" id="PRO_5002538778" evidence="3">
    <location>
        <begin position="24"/>
        <end position="423"/>
    </location>
</feature>
<comment type="caution">
    <text evidence="4">The sequence shown here is derived from an EMBL/GenBank/DDBJ whole genome shotgun (WGS) entry which is preliminary data.</text>
</comment>
<gene>
    <name evidence="4" type="ORF">UX31_C0022G0008</name>
</gene>
<protein>
    <submittedName>
        <fullName evidence="4">Uncharacterized protein</fullName>
    </submittedName>
</protein>
<reference evidence="4 5" key="1">
    <citation type="journal article" date="2015" name="Nature">
        <title>rRNA introns, odd ribosomes, and small enigmatic genomes across a large radiation of phyla.</title>
        <authorList>
            <person name="Brown C.T."/>
            <person name="Hug L.A."/>
            <person name="Thomas B.C."/>
            <person name="Sharon I."/>
            <person name="Castelle C.J."/>
            <person name="Singh A."/>
            <person name="Wilkins M.J."/>
            <person name="Williams K.H."/>
            <person name="Banfield J.F."/>
        </authorList>
    </citation>
    <scope>NUCLEOTIDE SEQUENCE [LARGE SCALE GENOMIC DNA]</scope>
</reference>
<dbReference type="Gene3D" id="1.25.40.10">
    <property type="entry name" value="Tetratricopeptide repeat domain"/>
    <property type="match status" value="1"/>
</dbReference>
<organism evidence="4 5">
    <name type="scientific">Candidatus Nomurabacteria bacterium GW2011_GWA1_46_11</name>
    <dbReference type="NCBI Taxonomy" id="1618732"/>
    <lineage>
        <taxon>Bacteria</taxon>
        <taxon>Candidatus Nomuraibacteriota</taxon>
    </lineage>
</organism>
<dbReference type="Proteomes" id="UP000034107">
    <property type="component" value="Unassembled WGS sequence"/>
</dbReference>
<dbReference type="InterPro" id="IPR011990">
    <property type="entry name" value="TPR-like_helical_dom_sf"/>
</dbReference>
<evidence type="ECO:0000256" key="1">
    <source>
        <dbReference type="PROSITE-ProRule" id="PRU00339"/>
    </source>
</evidence>
<evidence type="ECO:0000256" key="2">
    <source>
        <dbReference type="SAM" id="Phobius"/>
    </source>
</evidence>
<feature type="transmembrane region" description="Helical" evidence="2">
    <location>
        <begin position="34"/>
        <end position="53"/>
    </location>
</feature>
<evidence type="ECO:0000313" key="4">
    <source>
        <dbReference type="EMBL" id="KKU21051.1"/>
    </source>
</evidence>
<evidence type="ECO:0000256" key="3">
    <source>
        <dbReference type="SAM" id="SignalP"/>
    </source>
</evidence>
<evidence type="ECO:0000313" key="5">
    <source>
        <dbReference type="Proteomes" id="UP000034107"/>
    </source>
</evidence>
<accession>A0A0G1NKQ5</accession>